<dbReference type="PANTHER" id="PTHR34236:SF1">
    <property type="entry name" value="DIMETHYL SULFOXIDE REDUCTASE TRANSCRIPTIONAL ACTIVATOR"/>
    <property type="match status" value="1"/>
</dbReference>
<accession>M0BDG4</accession>
<evidence type="ECO:0000259" key="3">
    <source>
        <dbReference type="Pfam" id="PF04967"/>
    </source>
</evidence>
<sequence length="237" mass="26395">MSATTEGMSVLAEFTVPADDFVLAETLAAAPKMTIEIKRVAAGKTHVTPYFWATGGNFRVFDDALRDDEMVLEVLTLEEHDDTGQLAQDVEERFYRVVWEADVPNLIQGVAAVKATVLDAVTSETGHEWEVKVLFPDESALSTFNEYSLEHDLTYEARRLYRPEKPADTAEYGVTDAQQEALEAAYHGGYFAIPRDQTLTELADTLDISRNALSARLRRGHRNLLEQTIIHEESGGS</sequence>
<feature type="domain" description="Bacterioopsin transcriptional activator GAF and HTH associated" evidence="4">
    <location>
        <begin position="13"/>
        <end position="151"/>
    </location>
</feature>
<dbReference type="PANTHER" id="PTHR34236">
    <property type="entry name" value="DIMETHYL SULFOXIDE REDUCTASE TRANSCRIPTIONAL ACTIVATOR"/>
    <property type="match status" value="1"/>
</dbReference>
<proteinExistence type="predicted"/>
<keyword evidence="2" id="KW-0804">Transcription</keyword>
<keyword evidence="6" id="KW-1185">Reference proteome</keyword>
<protein>
    <submittedName>
        <fullName evidence="5">Bacterio-opsin activator HTH domain-containing protein</fullName>
    </submittedName>
</protein>
<feature type="domain" description="HTH bat-type" evidence="3">
    <location>
        <begin position="175"/>
        <end position="225"/>
    </location>
</feature>
<evidence type="ECO:0000313" key="5">
    <source>
        <dbReference type="EMBL" id="ELZ08941.1"/>
    </source>
</evidence>
<dbReference type="Pfam" id="PF15915">
    <property type="entry name" value="BAT"/>
    <property type="match status" value="1"/>
</dbReference>
<name>M0BDG4_9EURY</name>
<comment type="caution">
    <text evidence="5">The sequence shown here is derived from an EMBL/GenBank/DDBJ whole genome shotgun (WGS) entry which is preliminary data.</text>
</comment>
<evidence type="ECO:0000259" key="4">
    <source>
        <dbReference type="Pfam" id="PF15915"/>
    </source>
</evidence>
<dbReference type="InterPro" id="IPR031803">
    <property type="entry name" value="BAT_GAF/HTH-assoc"/>
</dbReference>
<dbReference type="Proteomes" id="UP000011560">
    <property type="component" value="Unassembled WGS sequence"/>
</dbReference>
<reference evidence="5 6" key="1">
    <citation type="journal article" date="2014" name="PLoS Genet.">
        <title>Phylogenetically driven sequencing of extremely halophilic archaea reveals strategies for static and dynamic osmo-response.</title>
        <authorList>
            <person name="Becker E.A."/>
            <person name="Seitzer P.M."/>
            <person name="Tritt A."/>
            <person name="Larsen D."/>
            <person name="Krusor M."/>
            <person name="Yao A.I."/>
            <person name="Wu D."/>
            <person name="Madern D."/>
            <person name="Eisen J.A."/>
            <person name="Darling A.E."/>
            <person name="Facciotti M.T."/>
        </authorList>
    </citation>
    <scope>NUCLEOTIDE SEQUENCE [LARGE SCALE GENOMIC DNA]</scope>
    <source>
        <strain evidence="5 6">JCM 14624</strain>
    </source>
</reference>
<organism evidence="5 6">
    <name type="scientific">Halovivax asiaticus JCM 14624</name>
    <dbReference type="NCBI Taxonomy" id="1227490"/>
    <lineage>
        <taxon>Archaea</taxon>
        <taxon>Methanobacteriati</taxon>
        <taxon>Methanobacteriota</taxon>
        <taxon>Stenosarchaea group</taxon>
        <taxon>Halobacteria</taxon>
        <taxon>Halobacteriales</taxon>
        <taxon>Natrialbaceae</taxon>
        <taxon>Halovivax</taxon>
    </lineage>
</organism>
<dbReference type="Pfam" id="PF04967">
    <property type="entry name" value="HTH_10"/>
    <property type="match status" value="1"/>
</dbReference>
<dbReference type="STRING" id="1227490.C479_12474"/>
<evidence type="ECO:0000313" key="6">
    <source>
        <dbReference type="Proteomes" id="UP000011560"/>
    </source>
</evidence>
<gene>
    <name evidence="5" type="ORF">C479_12474</name>
</gene>
<keyword evidence="1" id="KW-0805">Transcription regulation</keyword>
<evidence type="ECO:0000256" key="2">
    <source>
        <dbReference type="ARBA" id="ARBA00023163"/>
    </source>
</evidence>
<dbReference type="AlphaFoldDB" id="M0BDG4"/>
<dbReference type="InterPro" id="IPR007050">
    <property type="entry name" value="HTH_bacterioopsin"/>
</dbReference>
<evidence type="ECO:0000256" key="1">
    <source>
        <dbReference type="ARBA" id="ARBA00023015"/>
    </source>
</evidence>
<dbReference type="EMBL" id="AOIQ01000019">
    <property type="protein sequence ID" value="ELZ08941.1"/>
    <property type="molecule type" value="Genomic_DNA"/>
</dbReference>